<feature type="region of interest" description="Disordered" evidence="1">
    <location>
        <begin position="255"/>
        <end position="300"/>
    </location>
</feature>
<evidence type="ECO:0000256" key="1">
    <source>
        <dbReference type="SAM" id="MobiDB-lite"/>
    </source>
</evidence>
<accession>A0A7Y9KV60</accession>
<dbReference type="Proteomes" id="UP000530403">
    <property type="component" value="Unassembled WGS sequence"/>
</dbReference>
<gene>
    <name evidence="2" type="ORF">HEB29_000413</name>
</gene>
<reference evidence="2 3" key="1">
    <citation type="submission" date="2020-07" db="EMBL/GenBank/DDBJ databases">
        <title>Sequencing the genomes of 1000 actinobacteria strains.</title>
        <authorList>
            <person name="Klenk H.-P."/>
        </authorList>
    </citation>
    <scope>NUCLEOTIDE SEQUENCE [LARGE SCALE GENOMIC DNA]</scope>
    <source>
        <strain evidence="2 3">DSM 41455</strain>
    </source>
</reference>
<organism evidence="2 3">
    <name type="scientific">Streptomyces fulvorobeus</name>
    <dbReference type="NCBI Taxonomy" id="284028"/>
    <lineage>
        <taxon>Bacteria</taxon>
        <taxon>Bacillati</taxon>
        <taxon>Actinomycetota</taxon>
        <taxon>Actinomycetes</taxon>
        <taxon>Kitasatosporales</taxon>
        <taxon>Streptomycetaceae</taxon>
        <taxon>Streptomyces</taxon>
    </lineage>
</organism>
<sequence>MTGCLGDPGECLSVRRRSSYRAVPAVRRCGRLFRVRWPRSRLFPRGAGGLNEVHGYLCYAGQADVRSPHGLAVRCGAGAGPGPHDRPCRAFRPRGPAGRRGARCGPGTVPGPDRGCSARPVAGSSRTSADGAVAPEGLEVGRGAGLSTRPAAGGPCAVADGLAAALPPAAAGRTDWAELRHLQMRVGPVHAASDAAGGTCYPVPLPARTRGRLCGPAGPAAVSAGCAVGGHLAFRQTPGTDDLVSACMRRPWPAAHSASRAAGARRVRPPQPDRLAISASTAPSWRSGSGTSARPVPPGA</sequence>
<protein>
    <submittedName>
        <fullName evidence="2">Uncharacterized protein</fullName>
    </submittedName>
</protein>
<feature type="region of interest" description="Disordered" evidence="1">
    <location>
        <begin position="84"/>
        <end position="135"/>
    </location>
</feature>
<evidence type="ECO:0000313" key="3">
    <source>
        <dbReference type="Proteomes" id="UP000530403"/>
    </source>
</evidence>
<comment type="caution">
    <text evidence="2">The sequence shown here is derived from an EMBL/GenBank/DDBJ whole genome shotgun (WGS) entry which is preliminary data.</text>
</comment>
<dbReference type="AlphaFoldDB" id="A0A7Y9KV60"/>
<dbReference type="EMBL" id="JACCCF010000001">
    <property type="protein sequence ID" value="NYE39402.1"/>
    <property type="molecule type" value="Genomic_DNA"/>
</dbReference>
<proteinExistence type="predicted"/>
<name>A0A7Y9KV60_9ACTN</name>
<evidence type="ECO:0000313" key="2">
    <source>
        <dbReference type="EMBL" id="NYE39402.1"/>
    </source>
</evidence>
<feature type="compositionally biased region" description="Polar residues" evidence="1">
    <location>
        <begin position="278"/>
        <end position="292"/>
    </location>
</feature>